<dbReference type="STRING" id="4232.A0A251UJ35"/>
<reference evidence="3" key="3">
    <citation type="submission" date="2020-06" db="EMBL/GenBank/DDBJ databases">
        <title>Helianthus annuus Genome sequencing and assembly Release 2.</title>
        <authorList>
            <person name="Gouzy J."/>
            <person name="Langlade N."/>
            <person name="Munos S."/>
        </authorList>
    </citation>
    <scope>NUCLEOTIDE SEQUENCE</scope>
    <source>
        <tissue evidence="3">Leaves</tissue>
    </source>
</reference>
<dbReference type="InterPro" id="IPR001623">
    <property type="entry name" value="DnaJ_domain"/>
</dbReference>
<dbReference type="EMBL" id="MNCJ02000321">
    <property type="protein sequence ID" value="KAF5802412.1"/>
    <property type="molecule type" value="Genomic_DNA"/>
</dbReference>
<dbReference type="FunCoup" id="A0A251UJ35">
    <property type="interactions" value="75"/>
</dbReference>
<dbReference type="PROSITE" id="PS00636">
    <property type="entry name" value="DNAJ_1"/>
    <property type="match status" value="1"/>
</dbReference>
<dbReference type="PANTHER" id="PTHR24074">
    <property type="entry name" value="CO-CHAPERONE PROTEIN DJLA"/>
    <property type="match status" value="1"/>
</dbReference>
<evidence type="ECO:0000313" key="3">
    <source>
        <dbReference type="EMBL" id="KAF5802412.1"/>
    </source>
</evidence>
<evidence type="ECO:0000313" key="5">
    <source>
        <dbReference type="Proteomes" id="UP000215914"/>
    </source>
</evidence>
<feature type="transmembrane region" description="Helical" evidence="1">
    <location>
        <begin position="124"/>
        <end position="142"/>
    </location>
</feature>
<sequence length="176" mass="19895">MDYYKVLGLTRNATKDEIKEAFRNIAKKFHPDKHSSSPKSIRDGATVKFKQASEAYEVLVDDRKRADYNIRSNSSNTGRGSNGYGYGNYGYGYTRDNRSYDYYSSRKASVSRIDIALGYLNSRAFLLHVAFAGALLSGLAMVEIGRDKIWKKQNSGKSFEEAMESIQKTKAVKKKE</sequence>
<dbReference type="SMART" id="SM00271">
    <property type="entry name" value="DnaJ"/>
    <property type="match status" value="1"/>
</dbReference>
<feature type="domain" description="J" evidence="2">
    <location>
        <begin position="2"/>
        <end position="72"/>
    </location>
</feature>
<dbReference type="AlphaFoldDB" id="A0A251UJ35"/>
<dbReference type="CDD" id="cd06257">
    <property type="entry name" value="DnaJ"/>
    <property type="match status" value="1"/>
</dbReference>
<dbReference type="PROSITE" id="PS50076">
    <property type="entry name" value="DNAJ_2"/>
    <property type="match status" value="1"/>
</dbReference>
<dbReference type="PRINTS" id="PR00625">
    <property type="entry name" value="JDOMAIN"/>
</dbReference>
<dbReference type="OrthoDB" id="442087at2759"/>
<evidence type="ECO:0000256" key="1">
    <source>
        <dbReference type="SAM" id="Phobius"/>
    </source>
</evidence>
<evidence type="ECO:0000313" key="4">
    <source>
        <dbReference type="EMBL" id="OTG23053.1"/>
    </source>
</evidence>
<proteinExistence type="predicted"/>
<dbReference type="InterPro" id="IPR036869">
    <property type="entry name" value="J_dom_sf"/>
</dbReference>
<name>A0A251UJ35_HELAN</name>
<dbReference type="InterPro" id="IPR050817">
    <property type="entry name" value="DjlA_DnaK_co-chaperone"/>
</dbReference>
<keyword evidence="1" id="KW-1133">Transmembrane helix</keyword>
<keyword evidence="1" id="KW-0472">Membrane</keyword>
<organism evidence="4 5">
    <name type="scientific">Helianthus annuus</name>
    <name type="common">Common sunflower</name>
    <dbReference type="NCBI Taxonomy" id="4232"/>
    <lineage>
        <taxon>Eukaryota</taxon>
        <taxon>Viridiplantae</taxon>
        <taxon>Streptophyta</taxon>
        <taxon>Embryophyta</taxon>
        <taxon>Tracheophyta</taxon>
        <taxon>Spermatophyta</taxon>
        <taxon>Magnoliopsida</taxon>
        <taxon>eudicotyledons</taxon>
        <taxon>Gunneridae</taxon>
        <taxon>Pentapetalae</taxon>
        <taxon>asterids</taxon>
        <taxon>campanulids</taxon>
        <taxon>Asterales</taxon>
        <taxon>Asteraceae</taxon>
        <taxon>Asteroideae</taxon>
        <taxon>Heliantheae alliance</taxon>
        <taxon>Heliantheae</taxon>
        <taxon>Helianthus</taxon>
    </lineage>
</organism>
<dbReference type="EMBL" id="CM007895">
    <property type="protein sequence ID" value="OTG23053.1"/>
    <property type="molecule type" value="Genomic_DNA"/>
</dbReference>
<gene>
    <name evidence="4" type="ORF">HannXRQ_Chr06g0178131</name>
    <name evidence="3" type="ORF">HanXRQr2_Chr06g0259201</name>
</gene>
<dbReference type="Pfam" id="PF00226">
    <property type="entry name" value="DnaJ"/>
    <property type="match status" value="1"/>
</dbReference>
<keyword evidence="1" id="KW-0812">Transmembrane</keyword>
<dbReference type="SUPFAM" id="SSF46565">
    <property type="entry name" value="Chaperone J-domain"/>
    <property type="match status" value="1"/>
</dbReference>
<keyword evidence="5" id="KW-1185">Reference proteome</keyword>
<evidence type="ECO:0000259" key="2">
    <source>
        <dbReference type="PROSITE" id="PS50076"/>
    </source>
</evidence>
<dbReference type="Gramene" id="mRNA:HanXRQr2_Chr06g0259201">
    <property type="protein sequence ID" value="mRNA:HanXRQr2_Chr06g0259201"/>
    <property type="gene ID" value="HanXRQr2_Chr06g0259201"/>
</dbReference>
<protein>
    <submittedName>
        <fullName evidence="3">DnaJ domain, Chaperone J-domain superfamily</fullName>
    </submittedName>
    <submittedName>
        <fullName evidence="4">Putative chaperone DnaJ-domain superfamily protein</fullName>
    </submittedName>
</protein>
<reference evidence="3 5" key="1">
    <citation type="journal article" date="2017" name="Nature">
        <title>The sunflower genome provides insights into oil metabolism, flowering and Asterid evolution.</title>
        <authorList>
            <person name="Badouin H."/>
            <person name="Gouzy J."/>
            <person name="Grassa C.J."/>
            <person name="Murat F."/>
            <person name="Staton S.E."/>
            <person name="Cottret L."/>
            <person name="Lelandais-Briere C."/>
            <person name="Owens G.L."/>
            <person name="Carrere S."/>
            <person name="Mayjonade B."/>
            <person name="Legrand L."/>
            <person name="Gill N."/>
            <person name="Kane N.C."/>
            <person name="Bowers J.E."/>
            <person name="Hubner S."/>
            <person name="Bellec A."/>
            <person name="Berard A."/>
            <person name="Berges H."/>
            <person name="Blanchet N."/>
            <person name="Boniface M.C."/>
            <person name="Brunel D."/>
            <person name="Catrice O."/>
            <person name="Chaidir N."/>
            <person name="Claudel C."/>
            <person name="Donnadieu C."/>
            <person name="Faraut T."/>
            <person name="Fievet G."/>
            <person name="Helmstetter N."/>
            <person name="King M."/>
            <person name="Knapp S.J."/>
            <person name="Lai Z."/>
            <person name="Le Paslier M.C."/>
            <person name="Lippi Y."/>
            <person name="Lorenzon L."/>
            <person name="Mandel J.R."/>
            <person name="Marage G."/>
            <person name="Marchand G."/>
            <person name="Marquand E."/>
            <person name="Bret-Mestries E."/>
            <person name="Morien E."/>
            <person name="Nambeesan S."/>
            <person name="Nguyen T."/>
            <person name="Pegot-Espagnet P."/>
            <person name="Pouilly N."/>
            <person name="Raftis F."/>
            <person name="Sallet E."/>
            <person name="Schiex T."/>
            <person name="Thomas J."/>
            <person name="Vandecasteele C."/>
            <person name="Vares D."/>
            <person name="Vear F."/>
            <person name="Vautrin S."/>
            <person name="Crespi M."/>
            <person name="Mangin B."/>
            <person name="Burke J.M."/>
            <person name="Salse J."/>
            <person name="Munos S."/>
            <person name="Vincourt P."/>
            <person name="Rieseberg L.H."/>
            <person name="Langlade N.B."/>
        </authorList>
    </citation>
    <scope>NUCLEOTIDE SEQUENCE [LARGE SCALE GENOMIC DNA]</scope>
    <source>
        <strain evidence="5">cv. SF193</strain>
        <tissue evidence="3">Leaves</tissue>
    </source>
</reference>
<dbReference type="Gene3D" id="1.10.287.110">
    <property type="entry name" value="DnaJ domain"/>
    <property type="match status" value="1"/>
</dbReference>
<dbReference type="InParanoid" id="A0A251UJ35"/>
<dbReference type="OMA" id="MVLRFMT"/>
<dbReference type="InterPro" id="IPR018253">
    <property type="entry name" value="DnaJ_domain_CS"/>
</dbReference>
<dbReference type="Proteomes" id="UP000215914">
    <property type="component" value="Chromosome 6"/>
</dbReference>
<accession>A0A251UJ35</accession>
<reference evidence="4" key="2">
    <citation type="submission" date="2017-02" db="EMBL/GenBank/DDBJ databases">
        <title>Sunflower complete genome.</title>
        <authorList>
            <person name="Langlade N."/>
            <person name="Munos S."/>
        </authorList>
    </citation>
    <scope>NUCLEOTIDE SEQUENCE [LARGE SCALE GENOMIC DNA]</scope>
    <source>
        <tissue evidence="4">Leaves</tissue>
    </source>
</reference>